<gene>
    <name evidence="2" type="ORF">CLV99_3140</name>
</gene>
<protein>
    <submittedName>
        <fullName evidence="2">Uncharacterized protein</fullName>
    </submittedName>
</protein>
<organism evidence="2 3">
    <name type="scientific">Sphingobacterium yanglingense</name>
    <dbReference type="NCBI Taxonomy" id="1437280"/>
    <lineage>
        <taxon>Bacteria</taxon>
        <taxon>Pseudomonadati</taxon>
        <taxon>Bacteroidota</taxon>
        <taxon>Sphingobacteriia</taxon>
        <taxon>Sphingobacteriales</taxon>
        <taxon>Sphingobacteriaceae</taxon>
        <taxon>Sphingobacterium</taxon>
    </lineage>
</organism>
<proteinExistence type="predicted"/>
<comment type="caution">
    <text evidence="2">The sequence shown here is derived from an EMBL/GenBank/DDBJ whole genome shotgun (WGS) entry which is preliminary data.</text>
</comment>
<keyword evidence="1" id="KW-0812">Transmembrane</keyword>
<evidence type="ECO:0000313" key="2">
    <source>
        <dbReference type="EMBL" id="TDQ76547.1"/>
    </source>
</evidence>
<evidence type="ECO:0000313" key="3">
    <source>
        <dbReference type="Proteomes" id="UP000295292"/>
    </source>
</evidence>
<dbReference type="AlphaFoldDB" id="A0A4R6WEX1"/>
<keyword evidence="1" id="KW-1133">Transmembrane helix</keyword>
<dbReference type="Proteomes" id="UP000295292">
    <property type="component" value="Unassembled WGS sequence"/>
</dbReference>
<name>A0A4R6WEX1_9SPHI</name>
<keyword evidence="3" id="KW-1185">Reference proteome</keyword>
<dbReference type="Pfam" id="PF25589">
    <property type="entry name" value="DUF7935"/>
    <property type="match status" value="1"/>
</dbReference>
<dbReference type="EMBL" id="SNYV01000015">
    <property type="protein sequence ID" value="TDQ76547.1"/>
    <property type="molecule type" value="Genomic_DNA"/>
</dbReference>
<feature type="transmembrane region" description="Helical" evidence="1">
    <location>
        <begin position="22"/>
        <end position="41"/>
    </location>
</feature>
<sequence length="187" mass="21724">MFFLTLYKQDLIMEYIEFFKQLFVLAFGVFIALVLAFYIIWPKIEGHFLKMGNINQNKELLKDRLQLRFAAYERLLLFVHRVSPEQLMLRHHGAGVTLHQFKQAILTDIESEFQHNFTQQLYVSDVAWAIVKGLKDNTLELMRNANKGMGGEGTVDSYIEVVLKHMKTLDVNPYEAAQVLLKKELAA</sequence>
<evidence type="ECO:0000256" key="1">
    <source>
        <dbReference type="SAM" id="Phobius"/>
    </source>
</evidence>
<dbReference type="InterPro" id="IPR057695">
    <property type="entry name" value="DUF7935"/>
</dbReference>
<accession>A0A4R6WEX1</accession>
<keyword evidence="1" id="KW-0472">Membrane</keyword>
<reference evidence="2 3" key="1">
    <citation type="submission" date="2019-03" db="EMBL/GenBank/DDBJ databases">
        <title>Genomic Encyclopedia of Archaeal and Bacterial Type Strains, Phase II (KMG-II): from individual species to whole genera.</title>
        <authorList>
            <person name="Goeker M."/>
        </authorList>
    </citation>
    <scope>NUCLEOTIDE SEQUENCE [LARGE SCALE GENOMIC DNA]</scope>
    <source>
        <strain evidence="2 3">DSM 28353</strain>
    </source>
</reference>